<dbReference type="KEGG" id="aga:5667619"/>
<dbReference type="PANTHER" id="PTHR21505:SF8">
    <property type="entry name" value="DPT-YFP REPRESSOR BY OVEREXPRESSION, ISOFORM D-RELATED"/>
    <property type="match status" value="1"/>
</dbReference>
<reference evidence="3" key="5">
    <citation type="submission" date="2011-05" db="EMBL/GenBank/DDBJ databases">
        <authorList>
            <consortium name="VectorBase"/>
        </authorList>
    </citation>
    <scope>NUCLEOTIDE SEQUENCE</scope>
    <source>
        <strain evidence="3">PEST</strain>
    </source>
</reference>
<dbReference type="Pfam" id="PF10545">
    <property type="entry name" value="MADF_DNA_bdg"/>
    <property type="match status" value="1"/>
</dbReference>
<dbReference type="eggNOG" id="ENOG502S3MH">
    <property type="taxonomic scope" value="Eukaryota"/>
</dbReference>
<feature type="region of interest" description="Disordered" evidence="1">
    <location>
        <begin position="186"/>
        <end position="206"/>
    </location>
</feature>
<accession>A7UVK9</accession>
<reference evidence="3" key="3">
    <citation type="journal article" date="2004" name="Trends Parasitol.">
        <title>The Anopheles gambiae genome: an update.</title>
        <authorList>
            <person name="Mongin E."/>
            <person name="Louis C."/>
            <person name="Holt R.A."/>
            <person name="Birney E."/>
            <person name="Collins F.H."/>
        </authorList>
    </citation>
    <scope>NUCLEOTIDE SEQUENCE</scope>
    <source>
        <strain evidence="3">PEST</strain>
    </source>
</reference>
<dbReference type="OMA" id="SRDRQFW"/>
<organism evidence="3">
    <name type="scientific">Anopheles gambiae</name>
    <name type="common">African malaria mosquito</name>
    <dbReference type="NCBI Taxonomy" id="7165"/>
    <lineage>
        <taxon>Eukaryota</taxon>
        <taxon>Metazoa</taxon>
        <taxon>Ecdysozoa</taxon>
        <taxon>Arthropoda</taxon>
        <taxon>Hexapoda</taxon>
        <taxon>Insecta</taxon>
        <taxon>Pterygota</taxon>
        <taxon>Neoptera</taxon>
        <taxon>Endopterygota</taxon>
        <taxon>Diptera</taxon>
        <taxon>Nematocera</taxon>
        <taxon>Culicoidea</taxon>
        <taxon>Culicidae</taxon>
        <taxon>Anophelinae</taxon>
        <taxon>Anopheles</taxon>
    </lineage>
</organism>
<evidence type="ECO:0000259" key="2">
    <source>
        <dbReference type="PROSITE" id="PS51029"/>
    </source>
</evidence>
<name>A7UVK9_ANOGA</name>
<dbReference type="PROSITE" id="PS51029">
    <property type="entry name" value="MADF"/>
    <property type="match status" value="1"/>
</dbReference>
<dbReference type="PANTHER" id="PTHR21505">
    <property type="entry name" value="MADF DOMAIN-CONTAINING PROTEIN-RELATED"/>
    <property type="match status" value="1"/>
</dbReference>
<dbReference type="InParanoid" id="A7UVK9"/>
<proteinExistence type="predicted"/>
<dbReference type="VEuPathDB" id="VectorBase:AGAMI1_006212"/>
<protein>
    <submittedName>
        <fullName evidence="3">AGAP002074-PA</fullName>
    </submittedName>
</protein>
<dbReference type="AlphaFoldDB" id="A7UVK9"/>
<reference evidence="3" key="1">
    <citation type="journal article" date="2002" name="Science">
        <title>The genome sequence of the malaria mosquito Anopheles gambiae.</title>
        <authorList>
            <person name="Holt R.A."/>
            <person name="Subramanian G.M."/>
            <person name="Halpern A."/>
            <person name="Sutton G.G."/>
            <person name="Charlab R."/>
            <person name="Nusskern D.R."/>
            <person name="Wincker P."/>
            <person name="Clark A.G."/>
            <person name="Ribeiro J.M."/>
            <person name="Wides R."/>
            <person name="Salzberg S.L."/>
            <person name="Loftus B."/>
            <person name="Yandell M."/>
            <person name="Majoros W.H."/>
            <person name="Rusch D.B."/>
            <person name="Lai Z."/>
            <person name="Kraft C.L."/>
            <person name="Abril J.F."/>
            <person name="Anthouard V."/>
            <person name="Arensburger P."/>
            <person name="Atkinson P.W."/>
            <person name="Baden H."/>
            <person name="de Berardinis V."/>
            <person name="Baldwin D."/>
            <person name="Benes V."/>
            <person name="Biedler J."/>
            <person name="Blass C."/>
            <person name="Bolanos R."/>
            <person name="Boscus D."/>
            <person name="Barnstead M."/>
            <person name="Cai S."/>
            <person name="Center A."/>
            <person name="Chaturverdi K."/>
            <person name="Christophides G.K."/>
            <person name="Chrystal M.A."/>
            <person name="Clamp M."/>
            <person name="Cravchik A."/>
            <person name="Curwen V."/>
            <person name="Dana A."/>
            <person name="Delcher A."/>
            <person name="Dew I."/>
            <person name="Evans C.A."/>
            <person name="Flanigan M."/>
            <person name="Grundschober-Freimoser A."/>
            <person name="Friedli L."/>
            <person name="Gu Z."/>
            <person name="Guan P."/>
            <person name="Guigo R."/>
            <person name="Hillenmeyer M.E."/>
            <person name="Hladun S.L."/>
            <person name="Hogan J.R."/>
            <person name="Hong Y.S."/>
            <person name="Hoover J."/>
            <person name="Jaillon O."/>
            <person name="Ke Z."/>
            <person name="Kodira C."/>
            <person name="Kokoza E."/>
            <person name="Koutsos A."/>
            <person name="Letunic I."/>
            <person name="Levitsky A."/>
            <person name="Liang Y."/>
            <person name="Lin J.J."/>
            <person name="Lobo N.F."/>
            <person name="Lopez J.R."/>
            <person name="Malek J.A."/>
            <person name="McIntosh T.C."/>
            <person name="Meister S."/>
            <person name="Miller J."/>
            <person name="Mobarry C."/>
            <person name="Mongin E."/>
            <person name="Murphy S.D."/>
            <person name="O'Brochta D.A."/>
            <person name="Pfannkoch C."/>
            <person name="Qi R."/>
            <person name="Regier M.A."/>
            <person name="Remington K."/>
            <person name="Shao H."/>
            <person name="Sharakhova M.V."/>
            <person name="Sitter C.D."/>
            <person name="Shetty J."/>
            <person name="Smith T.J."/>
            <person name="Strong R."/>
            <person name="Sun J."/>
            <person name="Thomasova D."/>
            <person name="Ton L.Q."/>
            <person name="Topalis P."/>
            <person name="Tu Z."/>
            <person name="Unger M.F."/>
            <person name="Walenz B."/>
            <person name="Wang A."/>
            <person name="Wang J."/>
            <person name="Wang M."/>
            <person name="Wang X."/>
            <person name="Woodford K.J."/>
            <person name="Wortman J.R."/>
            <person name="Wu M."/>
            <person name="Yao A."/>
            <person name="Zdobnov E.M."/>
            <person name="Zhang H."/>
            <person name="Zhao Q."/>
            <person name="Zhao S."/>
            <person name="Zhu S.C."/>
            <person name="Zhimulev I."/>
            <person name="Coluzzi M."/>
            <person name="della Torre A."/>
            <person name="Roth C.W."/>
            <person name="Louis C."/>
            <person name="Kalush F."/>
            <person name="Mural R.J."/>
            <person name="Myers E.W."/>
            <person name="Adams M.D."/>
            <person name="Smith H.O."/>
            <person name="Broder S."/>
            <person name="Gardner M.J."/>
            <person name="Fraser C.M."/>
            <person name="Birney E."/>
            <person name="Bork P."/>
            <person name="Brey P.T."/>
            <person name="Venter J.C."/>
            <person name="Weissenbach J."/>
            <person name="Kafatos F.C."/>
            <person name="Collins F.H."/>
            <person name="Hoffman S.L."/>
        </authorList>
    </citation>
    <scope>NUCLEOTIDE SEQUENCE [LARGE SCALE GENOMIC DNA]</scope>
    <source>
        <strain evidence="3">PEST</strain>
    </source>
</reference>
<dbReference type="HOGENOM" id="CLU_046601_1_0_1"/>
<dbReference type="SMART" id="SM00595">
    <property type="entry name" value="MADF"/>
    <property type="match status" value="1"/>
</dbReference>
<reference evidence="3" key="2">
    <citation type="submission" date="2002-03" db="EMBL/GenBank/DDBJ databases">
        <authorList>
            <consortium name="The Anopheles Genome Sequencing Consortium"/>
        </authorList>
    </citation>
    <scope>NUCLEOTIDE SEQUENCE</scope>
    <source>
        <strain evidence="3">PEST</strain>
    </source>
</reference>
<sequence length="294" mass="33557">MAAVVAKVKSAADFFDALPMAANSLRQFYTEFILLYKSFPCLWDITSKAYIDRAEKQKAYDQLVQKYKEIDKNATRHTVTKKINTLRTCYRRELGKISKSIRSGASEENVYQPTLWYFDLFTFLDEGKGQDEELPYDGCDTSAAAHDSAVEEIVEHIEIEYIDDETRQDSNDYDSTVDEERLLSPCSMGSSNVAEPSTGKRKYSSIDQGVDTRASYGYASNNVPFTSKREDAFDIFGKHVAYKLRSLSKQQNILAQKLINDVLFEGEMETLNRHCKISIPNDRRHRAACTKHVI</sequence>
<feature type="domain" description="MADF" evidence="2">
    <location>
        <begin position="31"/>
        <end position="129"/>
    </location>
</feature>
<gene>
    <name evidence="3" type="ORF">AgaP_AGAP002074</name>
</gene>
<dbReference type="VEuPathDB" id="VectorBase:AGAP002074"/>
<evidence type="ECO:0000313" key="3">
    <source>
        <dbReference type="EMBL" id="EDO63214.2"/>
    </source>
</evidence>
<evidence type="ECO:0000256" key="1">
    <source>
        <dbReference type="SAM" id="MobiDB-lite"/>
    </source>
</evidence>
<dbReference type="InterPro" id="IPR006578">
    <property type="entry name" value="MADF-dom"/>
</dbReference>
<reference evidence="3" key="4">
    <citation type="journal article" date="2007" name="Genome Biol.">
        <title>Update of the Anopheles gambiae PEST genome assembly.</title>
        <authorList>
            <person name="Sharakhova M.V."/>
            <person name="Hammond M.P."/>
            <person name="Lobo N.F."/>
            <person name="Krzywinski J."/>
            <person name="Unger M.F."/>
            <person name="Hillenmeyer M.E."/>
            <person name="Bruggner R.V."/>
            <person name="Birney E."/>
            <person name="Collins F.H."/>
        </authorList>
    </citation>
    <scope>NUCLEOTIDE SEQUENCE</scope>
    <source>
        <strain evidence="3">PEST</strain>
    </source>
</reference>
<dbReference type="PaxDb" id="7165-AGAP002074-PA"/>
<comment type="caution">
    <text evidence="3">The sequence shown here is derived from an EMBL/GenBank/DDBJ whole genome shotgun (WGS) entry which is preliminary data.</text>
</comment>
<dbReference type="PhylomeDB" id="A7UVK9"/>
<dbReference type="EMBL" id="AAAB01008987">
    <property type="protein sequence ID" value="EDO63214.2"/>
    <property type="molecule type" value="Genomic_DNA"/>
</dbReference>